<proteinExistence type="predicted"/>
<dbReference type="GO" id="GO:0007034">
    <property type="term" value="P:vacuolar transport"/>
    <property type="evidence" value="ECO:0007669"/>
    <property type="project" value="InterPro"/>
</dbReference>
<feature type="region of interest" description="Disordered" evidence="1">
    <location>
        <begin position="172"/>
        <end position="192"/>
    </location>
</feature>
<name>A0A4P9XU75_9FUNG</name>
<gene>
    <name evidence="2" type="ORF">THASP1DRAFT_34324</name>
</gene>
<keyword evidence="3" id="KW-1185">Reference proteome</keyword>
<dbReference type="EMBL" id="KZ992491">
    <property type="protein sequence ID" value="RKP09746.1"/>
    <property type="molecule type" value="Genomic_DNA"/>
</dbReference>
<dbReference type="OrthoDB" id="10266568at2759"/>
<dbReference type="InterPro" id="IPR005024">
    <property type="entry name" value="Snf7_fam"/>
</dbReference>
<evidence type="ECO:0000313" key="3">
    <source>
        <dbReference type="Proteomes" id="UP000271241"/>
    </source>
</evidence>
<evidence type="ECO:0000256" key="1">
    <source>
        <dbReference type="SAM" id="MobiDB-lite"/>
    </source>
</evidence>
<dbReference type="STRING" id="78915.A0A4P9XU75"/>
<protein>
    <submittedName>
        <fullName evidence="2">Snf7 family</fullName>
    </submittedName>
</protein>
<dbReference type="Gene3D" id="6.10.140.1230">
    <property type="match status" value="1"/>
</dbReference>
<organism evidence="2 3">
    <name type="scientific">Thamnocephalis sphaerospora</name>
    <dbReference type="NCBI Taxonomy" id="78915"/>
    <lineage>
        <taxon>Eukaryota</taxon>
        <taxon>Fungi</taxon>
        <taxon>Fungi incertae sedis</taxon>
        <taxon>Zoopagomycota</taxon>
        <taxon>Zoopagomycotina</taxon>
        <taxon>Zoopagomycetes</taxon>
        <taxon>Zoopagales</taxon>
        <taxon>Sigmoideomycetaceae</taxon>
        <taxon>Thamnocephalis</taxon>
    </lineage>
</organism>
<dbReference type="PANTHER" id="PTHR10476">
    <property type="entry name" value="CHARGED MULTIVESICULAR BODY PROTEIN"/>
    <property type="match status" value="1"/>
</dbReference>
<accession>A0A4P9XU75</accession>
<sequence length="192" mass="21483">MLYCWFTVKTLQRQAKRCNKDEETEKRKVKKAIQQGNMDGARIYAANAIRKKNEALNLLRLGSRVDAVASRVQTAVTMRQVTNSMASVVSGMDRALDTMNLEKISMIMDKFESQFEDIDVQTQCMEGAMVGVTAQSTPQVEVDALMQQVADEAGLELKHELGEAAVPVGRLGEEEKERTDELTERLAKLRNA</sequence>
<dbReference type="Pfam" id="PF03357">
    <property type="entry name" value="Snf7"/>
    <property type="match status" value="1"/>
</dbReference>
<evidence type="ECO:0000313" key="2">
    <source>
        <dbReference type="EMBL" id="RKP09746.1"/>
    </source>
</evidence>
<dbReference type="AlphaFoldDB" id="A0A4P9XU75"/>
<dbReference type="Proteomes" id="UP000271241">
    <property type="component" value="Unassembled WGS sequence"/>
</dbReference>
<reference evidence="3" key="1">
    <citation type="journal article" date="2018" name="Nat. Microbiol.">
        <title>Leveraging single-cell genomics to expand the fungal tree of life.</title>
        <authorList>
            <person name="Ahrendt S.R."/>
            <person name="Quandt C.A."/>
            <person name="Ciobanu D."/>
            <person name="Clum A."/>
            <person name="Salamov A."/>
            <person name="Andreopoulos B."/>
            <person name="Cheng J.F."/>
            <person name="Woyke T."/>
            <person name="Pelin A."/>
            <person name="Henrissat B."/>
            <person name="Reynolds N.K."/>
            <person name="Benny G.L."/>
            <person name="Smith M.E."/>
            <person name="James T.Y."/>
            <person name="Grigoriev I.V."/>
        </authorList>
    </citation>
    <scope>NUCLEOTIDE SEQUENCE [LARGE SCALE GENOMIC DNA]</scope>
    <source>
        <strain evidence="3">RSA 1356</strain>
    </source>
</reference>